<dbReference type="Pfam" id="PF00483">
    <property type="entry name" value="NTP_transferase"/>
    <property type="match status" value="1"/>
</dbReference>
<dbReference type="KEGG" id="aqu:100638004"/>
<dbReference type="STRING" id="400682.A0A1X7V1B5"/>
<dbReference type="InterPro" id="IPR029044">
    <property type="entry name" value="Nucleotide-diphossugar_trans"/>
</dbReference>
<dbReference type="EnsemblMetazoa" id="XM_003386063.2">
    <property type="protein sequence ID" value="XP_003386111.1"/>
    <property type="gene ID" value="LOC100638004"/>
</dbReference>
<dbReference type="SUPFAM" id="SSF53448">
    <property type="entry name" value="Nucleotide-diphospho-sugar transferases"/>
    <property type="match status" value="1"/>
</dbReference>
<feature type="domain" description="Nucleotidyl transferase" evidence="1">
    <location>
        <begin position="2"/>
        <end position="259"/>
    </location>
</feature>
<evidence type="ECO:0000259" key="1">
    <source>
        <dbReference type="Pfam" id="PF00483"/>
    </source>
</evidence>
<dbReference type="eggNOG" id="ENOG502QVHZ">
    <property type="taxonomic scope" value="Eukaryota"/>
</dbReference>
<gene>
    <name evidence="2" type="primary">100638004</name>
</gene>
<proteinExistence type="predicted"/>
<evidence type="ECO:0000313" key="3">
    <source>
        <dbReference type="Proteomes" id="UP000007879"/>
    </source>
</evidence>
<accession>A0A1X7V1B5</accession>
<dbReference type="Gene3D" id="3.90.550.10">
    <property type="entry name" value="Spore Coat Polysaccharide Biosynthesis Protein SpsA, Chain A"/>
    <property type="match status" value="1"/>
</dbReference>
<dbReference type="OMA" id="TFEGAWF"/>
<reference evidence="2" key="2">
    <citation type="submission" date="2017-05" db="UniProtKB">
        <authorList>
            <consortium name="EnsemblMetazoa"/>
        </authorList>
    </citation>
    <scope>IDENTIFICATION</scope>
</reference>
<dbReference type="OrthoDB" id="6339427at2759"/>
<dbReference type="PANTHER" id="PTHR42883:SF2">
    <property type="entry name" value="THYMIDYLYLTRANSFERASE"/>
    <property type="match status" value="1"/>
</dbReference>
<dbReference type="Proteomes" id="UP000007879">
    <property type="component" value="Unassembled WGS sequence"/>
</dbReference>
<dbReference type="PANTHER" id="PTHR42883">
    <property type="entry name" value="GLUCOSE-1-PHOSPHATE THYMIDYLTRANSFERASE"/>
    <property type="match status" value="1"/>
</dbReference>
<organism evidence="2">
    <name type="scientific">Amphimedon queenslandica</name>
    <name type="common">Sponge</name>
    <dbReference type="NCBI Taxonomy" id="400682"/>
    <lineage>
        <taxon>Eukaryota</taxon>
        <taxon>Metazoa</taxon>
        <taxon>Porifera</taxon>
        <taxon>Demospongiae</taxon>
        <taxon>Heteroscleromorpha</taxon>
        <taxon>Haplosclerida</taxon>
        <taxon>Niphatidae</taxon>
        <taxon>Amphimedon</taxon>
    </lineage>
</organism>
<keyword evidence="3" id="KW-1185">Reference proteome</keyword>
<dbReference type="InParanoid" id="A0A1X7V1B5"/>
<dbReference type="AlphaFoldDB" id="A0A1X7V1B5"/>
<evidence type="ECO:0000313" key="2">
    <source>
        <dbReference type="EnsemblMetazoa" id="Aqu2.1.33589_001"/>
    </source>
</evidence>
<dbReference type="InterPro" id="IPR005835">
    <property type="entry name" value="NTP_transferase_dom"/>
</dbReference>
<protein>
    <recommendedName>
        <fullName evidence="1">Nucleotidyl transferase domain-containing protein</fullName>
    </recommendedName>
</protein>
<dbReference type="EnsemblMetazoa" id="Aqu2.1.33589_001">
    <property type="protein sequence ID" value="Aqu2.1.33589_001"/>
    <property type="gene ID" value="Aqu2.1.33589"/>
</dbReference>
<reference evidence="3" key="1">
    <citation type="journal article" date="2010" name="Nature">
        <title>The Amphimedon queenslandica genome and the evolution of animal complexity.</title>
        <authorList>
            <person name="Srivastava M."/>
            <person name="Simakov O."/>
            <person name="Chapman J."/>
            <person name="Fahey B."/>
            <person name="Gauthier M.E."/>
            <person name="Mitros T."/>
            <person name="Richards G.S."/>
            <person name="Conaco C."/>
            <person name="Dacre M."/>
            <person name="Hellsten U."/>
            <person name="Larroux C."/>
            <person name="Putnam N.H."/>
            <person name="Stanke M."/>
            <person name="Adamska M."/>
            <person name="Darling A."/>
            <person name="Degnan S.M."/>
            <person name="Oakley T.H."/>
            <person name="Plachetzki D.C."/>
            <person name="Zhai Y."/>
            <person name="Adamski M."/>
            <person name="Calcino A."/>
            <person name="Cummins S.F."/>
            <person name="Goodstein D.M."/>
            <person name="Harris C."/>
            <person name="Jackson D.J."/>
            <person name="Leys S.P."/>
            <person name="Shu S."/>
            <person name="Woodcroft B.J."/>
            <person name="Vervoort M."/>
            <person name="Kosik K.S."/>
            <person name="Manning G."/>
            <person name="Degnan B.M."/>
            <person name="Rokhsar D.S."/>
        </authorList>
    </citation>
    <scope>NUCLEOTIDE SEQUENCE [LARGE SCALE GENOMIC DNA]</scope>
</reference>
<name>A0A1X7V1B5_AMPQE</name>
<sequence>MKVLILAAGYGTRLARDLEQSDQYQELRGLPKPLLPIGGIPLISRWMKLLEACPQTFGCEVFVVVNNSNQEYFNRWSKDYPRVQLVSDGTKCNEERLGAVACIGLAVRHFKINDDLIVIGGDTLFFDDFSLSEMVKRFKGPAMQEGGTLVTCCTCKDEETTKFGILEVNEMGRATSFLEKPLPTETSSRYSCPCFYMFSAPVLQLIETFLEEHKDAPLIKKDAPGNFIKYVVPRAPMYTFPVSGRYDVGNLSAYIECDSHFKQ</sequence>